<protein>
    <submittedName>
        <fullName evidence="1">Uncharacterized protein</fullName>
    </submittedName>
</protein>
<accession>A0AAT9GCD4</accession>
<reference evidence="1" key="1">
    <citation type="submission" date="2024-01" db="EMBL/GenBank/DDBJ databases">
        <title>Sequencing the genomes of a sandfly, Sergentomyia squamirostris, and its two endosymbionts.</title>
        <authorList>
            <person name="Itokawa K."/>
            <person name="Sanjoba C."/>
        </authorList>
    </citation>
    <scope>NUCLEOTIDE SEQUENCE</scope>
    <source>
        <strain evidence="1">WSSQ</strain>
    </source>
</reference>
<dbReference type="EMBL" id="AP029172">
    <property type="protein sequence ID" value="BFD47510.1"/>
    <property type="molecule type" value="Genomic_DNA"/>
</dbReference>
<name>A0AAT9GCD4_9RICK</name>
<dbReference type="AlphaFoldDB" id="A0AAT9GCD4"/>
<organism evidence="1">
    <name type="scientific">Wolbachia endosymbiont of Sergentomyia squamirostris</name>
    <dbReference type="NCBI Taxonomy" id="3113640"/>
    <lineage>
        <taxon>Bacteria</taxon>
        <taxon>Pseudomonadati</taxon>
        <taxon>Pseudomonadota</taxon>
        <taxon>Alphaproteobacteria</taxon>
        <taxon>Rickettsiales</taxon>
        <taxon>Anaplasmataceae</taxon>
        <taxon>Wolbachieae</taxon>
        <taxon>Wolbachia</taxon>
    </lineage>
</organism>
<sequence>MYLLLSLDLAPALCTVKKLETKNININKTLEKILSIWCYSKYRVLKDSN</sequence>
<proteinExistence type="predicted"/>
<evidence type="ECO:0000313" key="1">
    <source>
        <dbReference type="EMBL" id="BFD47510.1"/>
    </source>
</evidence>
<gene>
    <name evidence="1" type="ORF">DMENIID0003_05840</name>
</gene>